<evidence type="ECO:0000313" key="3">
    <source>
        <dbReference type="EMBL" id="CAH1953919.1"/>
    </source>
</evidence>
<evidence type="ECO:0000256" key="1">
    <source>
        <dbReference type="ARBA" id="ARBA00022737"/>
    </source>
</evidence>
<dbReference type="Pfam" id="PF25574">
    <property type="entry name" value="TPR_IMB1"/>
    <property type="match status" value="1"/>
</dbReference>
<keyword evidence="1" id="KW-0677">Repeat</keyword>
<dbReference type="EMBL" id="CAKOFQ010006652">
    <property type="protein sequence ID" value="CAH1953919.1"/>
    <property type="molecule type" value="Genomic_DNA"/>
</dbReference>
<dbReference type="InterPro" id="IPR058584">
    <property type="entry name" value="IMB1_TNPO1-like_TPR"/>
</dbReference>
<dbReference type="InterPro" id="IPR011989">
    <property type="entry name" value="ARM-like"/>
</dbReference>
<dbReference type="Gene3D" id="1.25.10.10">
    <property type="entry name" value="Leucine-rich Repeat Variant"/>
    <property type="match status" value="1"/>
</dbReference>
<comment type="caution">
    <text evidence="3">The sequence shown here is derived from an EMBL/GenBank/DDBJ whole genome shotgun (WGS) entry which is preliminary data.</text>
</comment>
<keyword evidence="4" id="KW-1185">Reference proteome</keyword>
<protein>
    <recommendedName>
        <fullName evidence="2">Importin subunit beta-1/Transportin-1-like TPR repeats domain-containing protein</fullName>
    </recommendedName>
</protein>
<feature type="domain" description="Importin subunit beta-1/Transportin-1-like TPR repeats" evidence="2">
    <location>
        <begin position="15"/>
        <end position="106"/>
    </location>
</feature>
<dbReference type="Proteomes" id="UP001152888">
    <property type="component" value="Unassembled WGS sequence"/>
</dbReference>
<dbReference type="AlphaFoldDB" id="A0A9P0JGG5"/>
<evidence type="ECO:0000259" key="2">
    <source>
        <dbReference type="Pfam" id="PF25574"/>
    </source>
</evidence>
<dbReference type="SUPFAM" id="SSF48371">
    <property type="entry name" value="ARM repeat"/>
    <property type="match status" value="1"/>
</dbReference>
<accession>A0A9P0JGG5</accession>
<evidence type="ECO:0000313" key="4">
    <source>
        <dbReference type="Proteomes" id="UP001152888"/>
    </source>
</evidence>
<gene>
    <name evidence="3" type="ORF">ACAOBT_LOCUS295</name>
</gene>
<reference evidence="3" key="1">
    <citation type="submission" date="2022-03" db="EMBL/GenBank/DDBJ databases">
        <authorList>
            <person name="Sayadi A."/>
        </authorList>
    </citation>
    <scope>NUCLEOTIDE SEQUENCE</scope>
</reference>
<proteinExistence type="predicted"/>
<name>A0A9P0JGG5_ACAOB</name>
<dbReference type="OrthoDB" id="10263328at2759"/>
<organism evidence="3 4">
    <name type="scientific">Acanthoscelides obtectus</name>
    <name type="common">Bean weevil</name>
    <name type="synonym">Bruchus obtectus</name>
    <dbReference type="NCBI Taxonomy" id="200917"/>
    <lineage>
        <taxon>Eukaryota</taxon>
        <taxon>Metazoa</taxon>
        <taxon>Ecdysozoa</taxon>
        <taxon>Arthropoda</taxon>
        <taxon>Hexapoda</taxon>
        <taxon>Insecta</taxon>
        <taxon>Pterygota</taxon>
        <taxon>Neoptera</taxon>
        <taxon>Endopterygota</taxon>
        <taxon>Coleoptera</taxon>
        <taxon>Polyphaga</taxon>
        <taxon>Cucujiformia</taxon>
        <taxon>Chrysomeloidea</taxon>
        <taxon>Chrysomelidae</taxon>
        <taxon>Bruchinae</taxon>
        <taxon>Bruchini</taxon>
        <taxon>Acanthoscelides</taxon>
    </lineage>
</organism>
<dbReference type="InterPro" id="IPR016024">
    <property type="entry name" value="ARM-type_fold"/>
</dbReference>
<sequence length="130" mass="14837">MLPERDLDSAFCGSQFNDLQSLLCGTLQSVLRKVTPEDAPQISDAIMTAMLTMFNSNSCKSGGVQEDALMAVSTLVEVLGEGFIKYMDAFKPFLYLGLKNHQEYQVDFPKKFCEIATHIRKFYFIFHYHY</sequence>